<reference evidence="2" key="1">
    <citation type="submission" date="2016-06" db="EMBL/GenBank/DDBJ databases">
        <authorList>
            <person name="Petersen J."/>
            <person name="Sayavedra L."/>
        </authorList>
    </citation>
    <scope>NUCLEOTIDE SEQUENCE [LARGE SCALE GENOMIC DNA]</scope>
    <source>
        <strain evidence="2">BazSymA</strain>
    </source>
</reference>
<dbReference type="AlphaFoldDB" id="A0A1H6MWD4"/>
<evidence type="ECO:0000313" key="1">
    <source>
        <dbReference type="EMBL" id="SEI02005.1"/>
    </source>
</evidence>
<protein>
    <submittedName>
        <fullName evidence="1">Uncharacterized protein</fullName>
    </submittedName>
</protein>
<name>A0A1H6MWD4_9GAMM</name>
<accession>A0A1H6MWD4</accession>
<dbReference type="Proteomes" id="UP000198988">
    <property type="component" value="Unassembled WGS sequence"/>
</dbReference>
<sequence>MISPHDDKALQVQKVLFIAEPTARCAFGRLMSFAKPTK</sequence>
<proteinExistence type="predicted"/>
<evidence type="ECO:0000313" key="2">
    <source>
        <dbReference type="Proteomes" id="UP000198988"/>
    </source>
</evidence>
<gene>
    <name evidence="1" type="ORF">BAZSYMA_ACONTIG00231_10</name>
</gene>
<dbReference type="EMBL" id="CDSC02000448">
    <property type="protein sequence ID" value="SEI02005.1"/>
    <property type="molecule type" value="Genomic_DNA"/>
</dbReference>
<organism evidence="1 2">
    <name type="scientific">Bathymodiolus azoricus thioautotrophic gill symbiont</name>
    <dbReference type="NCBI Taxonomy" id="235205"/>
    <lineage>
        <taxon>Bacteria</taxon>
        <taxon>Pseudomonadati</taxon>
        <taxon>Pseudomonadota</taxon>
        <taxon>Gammaproteobacteria</taxon>
        <taxon>sulfur-oxidizing symbionts</taxon>
    </lineage>
</organism>